<evidence type="ECO:0000256" key="2">
    <source>
        <dbReference type="ARBA" id="ARBA00022857"/>
    </source>
</evidence>
<dbReference type="PANTHER" id="PTHR43827:SF3">
    <property type="entry name" value="NADP-DEPENDENT OXIDOREDUCTASE DOMAIN-CONTAINING PROTEIN"/>
    <property type="match status" value="1"/>
</dbReference>
<comment type="similarity">
    <text evidence="1">Belongs to the aldo/keto reductase family.</text>
</comment>
<dbReference type="PROSITE" id="PS00798">
    <property type="entry name" value="ALDOKETO_REDUCTASE_1"/>
    <property type="match status" value="1"/>
</dbReference>
<evidence type="ECO:0000256" key="7">
    <source>
        <dbReference type="PIRSR" id="PIRSR000097-3"/>
    </source>
</evidence>
<dbReference type="InterPro" id="IPR018170">
    <property type="entry name" value="Aldo/ket_reductase_CS"/>
</dbReference>
<keyword evidence="2" id="KW-0521">NADP</keyword>
<proteinExistence type="inferred from homology"/>
<evidence type="ECO:0000256" key="1">
    <source>
        <dbReference type="ARBA" id="ARBA00007905"/>
    </source>
</evidence>
<evidence type="ECO:0000256" key="5">
    <source>
        <dbReference type="PIRSR" id="PIRSR000097-1"/>
    </source>
</evidence>
<gene>
    <name evidence="9" type="ORF">CX676_10810</name>
</gene>
<keyword evidence="10" id="KW-1185">Reference proteome</keyword>
<dbReference type="GO" id="GO:0016616">
    <property type="term" value="F:oxidoreductase activity, acting on the CH-OH group of donors, NAD or NADP as acceptor"/>
    <property type="evidence" value="ECO:0007669"/>
    <property type="project" value="UniProtKB-ARBA"/>
</dbReference>
<feature type="site" description="Lowers pKa of active site Tyr" evidence="7">
    <location>
        <position position="75"/>
    </location>
</feature>
<dbReference type="PROSITE" id="PS00063">
    <property type="entry name" value="ALDOKETO_REDUCTASE_3"/>
    <property type="match status" value="1"/>
</dbReference>
<dbReference type="KEGG" id="pzh:CX676_10810"/>
<dbReference type="PIRSF" id="PIRSF000097">
    <property type="entry name" value="AKR"/>
    <property type="match status" value="1"/>
</dbReference>
<protein>
    <submittedName>
        <fullName evidence="9">Oxidoreductase</fullName>
    </submittedName>
</protein>
<evidence type="ECO:0000256" key="4">
    <source>
        <dbReference type="ARBA" id="ARBA00049445"/>
    </source>
</evidence>
<feature type="domain" description="NADP-dependent oxidoreductase" evidence="8">
    <location>
        <begin position="17"/>
        <end position="259"/>
    </location>
</feature>
<sequence>MIQPRMTLNDGNFMPQLGFGVWQVPEADTARVVRDALAIGYRLFDGAAAYQNETGLGEGLRQADVLRDQLFVTSKLWNSDHGHDAALRACEASLDRLGLDYLDLYLIHWPVPAADLYVDSWRALIRLKEEGRVRSIGVANFHEAHLRRLIDETGVTPAVNQIELHPTLTQAALRQTDRSLGIVTQSWSPLGRGDLDLPELRAIAEQHGCTPAQVVLRWHLQNDLSVIPKSVSAERLAENFHALDVELSNADMAILDGLDRGHRTGPDPDTFDMR</sequence>
<feature type="binding site" evidence="6">
    <location>
        <position position="108"/>
    </location>
    <ligand>
        <name>substrate</name>
    </ligand>
</feature>
<dbReference type="PRINTS" id="PR00069">
    <property type="entry name" value="ALDKETRDTASE"/>
</dbReference>
<evidence type="ECO:0000256" key="3">
    <source>
        <dbReference type="ARBA" id="ARBA00023002"/>
    </source>
</evidence>
<dbReference type="Proteomes" id="UP000234530">
    <property type="component" value="Chromosome"/>
</dbReference>
<name>A0A2H5EZ88_9RHOB</name>
<dbReference type="Gene3D" id="3.20.20.100">
    <property type="entry name" value="NADP-dependent oxidoreductase domain"/>
    <property type="match status" value="1"/>
</dbReference>
<reference evidence="9 10" key="1">
    <citation type="journal article" date="2013" name="Antonie Van Leeuwenhoek">
        <title>Paracoccus zhejiangensis sp. nov., isolated from activated sludge in wastewater-treatment system.</title>
        <authorList>
            <person name="Wu Z.G."/>
            <person name="Zhang D.F."/>
            <person name="Liu Y.L."/>
            <person name="Wang F."/>
            <person name="Jiang X."/>
            <person name="Li C."/>
            <person name="Li S.P."/>
            <person name="Hong Q."/>
            <person name="Li W.J."/>
        </authorList>
    </citation>
    <scope>NUCLEOTIDE SEQUENCE [LARGE SCALE GENOMIC DNA]</scope>
    <source>
        <strain evidence="9 10">J6</strain>
    </source>
</reference>
<organism evidence="9 10">
    <name type="scientific">Paracoccus zhejiangensis</name>
    <dbReference type="NCBI Taxonomy" id="1077935"/>
    <lineage>
        <taxon>Bacteria</taxon>
        <taxon>Pseudomonadati</taxon>
        <taxon>Pseudomonadota</taxon>
        <taxon>Alphaproteobacteria</taxon>
        <taxon>Rhodobacterales</taxon>
        <taxon>Paracoccaceae</taxon>
        <taxon>Paracoccus</taxon>
    </lineage>
</organism>
<dbReference type="SUPFAM" id="SSF51430">
    <property type="entry name" value="NAD(P)-linked oxidoreductase"/>
    <property type="match status" value="1"/>
</dbReference>
<dbReference type="Pfam" id="PF00248">
    <property type="entry name" value="Aldo_ket_red"/>
    <property type="match status" value="1"/>
</dbReference>
<dbReference type="InterPro" id="IPR023210">
    <property type="entry name" value="NADP_OxRdtase_dom"/>
</dbReference>
<evidence type="ECO:0000313" key="9">
    <source>
        <dbReference type="EMBL" id="AUH64593.1"/>
    </source>
</evidence>
<dbReference type="InterPro" id="IPR036812">
    <property type="entry name" value="NAD(P)_OxRdtase_dom_sf"/>
</dbReference>
<feature type="active site" description="Proton donor" evidence="5">
    <location>
        <position position="50"/>
    </location>
</feature>
<dbReference type="EMBL" id="CP025430">
    <property type="protein sequence ID" value="AUH64593.1"/>
    <property type="molecule type" value="Genomic_DNA"/>
</dbReference>
<dbReference type="OrthoDB" id="9768793at2"/>
<evidence type="ECO:0000259" key="8">
    <source>
        <dbReference type="Pfam" id="PF00248"/>
    </source>
</evidence>
<evidence type="ECO:0000313" key="10">
    <source>
        <dbReference type="Proteomes" id="UP000234530"/>
    </source>
</evidence>
<dbReference type="InterPro" id="IPR020471">
    <property type="entry name" value="AKR"/>
</dbReference>
<comment type="catalytic activity">
    <reaction evidence="4">
        <text>hydroxyacetone + NADP(+) = methylglyoxal + NADPH + H(+)</text>
        <dbReference type="Rhea" id="RHEA:27986"/>
        <dbReference type="ChEBI" id="CHEBI:15378"/>
        <dbReference type="ChEBI" id="CHEBI:17158"/>
        <dbReference type="ChEBI" id="CHEBI:27957"/>
        <dbReference type="ChEBI" id="CHEBI:57783"/>
        <dbReference type="ChEBI" id="CHEBI:58349"/>
    </reaction>
</comment>
<evidence type="ECO:0000256" key="6">
    <source>
        <dbReference type="PIRSR" id="PIRSR000097-2"/>
    </source>
</evidence>
<dbReference type="PANTHER" id="PTHR43827">
    <property type="entry name" value="2,5-DIKETO-D-GLUCONIC ACID REDUCTASE"/>
    <property type="match status" value="1"/>
</dbReference>
<accession>A0A2H5EZ88</accession>
<dbReference type="AlphaFoldDB" id="A0A2H5EZ88"/>
<dbReference type="FunFam" id="3.20.20.100:FF:000002">
    <property type="entry name" value="2,5-diketo-D-gluconic acid reductase A"/>
    <property type="match status" value="1"/>
</dbReference>
<keyword evidence="3" id="KW-0560">Oxidoreductase</keyword>